<dbReference type="EMBL" id="JBBWUH010000004">
    <property type="protein sequence ID" value="KAK8169380.1"/>
    <property type="molecule type" value="Genomic_DNA"/>
</dbReference>
<reference evidence="2 3" key="1">
    <citation type="journal article" date="2022" name="G3 (Bethesda)">
        <title>Enemy or ally: a genomic approach to elucidate the lifestyle of Phyllosticta citrichinaensis.</title>
        <authorList>
            <person name="Buijs V.A."/>
            <person name="Groenewald J.Z."/>
            <person name="Haridas S."/>
            <person name="LaButti K.M."/>
            <person name="Lipzen A."/>
            <person name="Martin F.M."/>
            <person name="Barry K."/>
            <person name="Grigoriev I.V."/>
            <person name="Crous P.W."/>
            <person name="Seidl M.F."/>
        </authorList>
    </citation>
    <scope>NUCLEOTIDE SEQUENCE [LARGE SCALE GENOMIC DNA]</scope>
    <source>
        <strain evidence="2 3">CBS 129764</strain>
    </source>
</reference>
<feature type="region of interest" description="Disordered" evidence="1">
    <location>
        <begin position="131"/>
        <end position="150"/>
    </location>
</feature>
<sequence length="150" mass="16984">MMSLTAGELTHATSLAAGWVLRAAGSTRWKFDWRTSDQRRGGCHRTGRCSVMFCEKNTAFNELGMRMDWFVWWSWTGGSREINCHCSCHDGLDPFLERRPGQCGRFDRRIEGKRPPFSRSLSLDRGSKLTAGVGLRPSRRTPRAATSNNT</sequence>
<keyword evidence="3" id="KW-1185">Reference proteome</keyword>
<evidence type="ECO:0000313" key="3">
    <source>
        <dbReference type="Proteomes" id="UP001456524"/>
    </source>
</evidence>
<evidence type="ECO:0000313" key="2">
    <source>
        <dbReference type="EMBL" id="KAK8169380.1"/>
    </source>
</evidence>
<dbReference type="Proteomes" id="UP001456524">
    <property type="component" value="Unassembled WGS sequence"/>
</dbReference>
<comment type="caution">
    <text evidence="2">The sequence shown here is derived from an EMBL/GenBank/DDBJ whole genome shotgun (WGS) entry which is preliminary data.</text>
</comment>
<accession>A0ABR1XVC6</accession>
<name>A0ABR1XVC6_9PEZI</name>
<protein>
    <submittedName>
        <fullName evidence="2">Uncharacterized protein</fullName>
    </submittedName>
</protein>
<organism evidence="2 3">
    <name type="scientific">Phyllosticta citrichinensis</name>
    <dbReference type="NCBI Taxonomy" id="1130410"/>
    <lineage>
        <taxon>Eukaryota</taxon>
        <taxon>Fungi</taxon>
        <taxon>Dikarya</taxon>
        <taxon>Ascomycota</taxon>
        <taxon>Pezizomycotina</taxon>
        <taxon>Dothideomycetes</taxon>
        <taxon>Dothideomycetes incertae sedis</taxon>
        <taxon>Botryosphaeriales</taxon>
        <taxon>Phyllostictaceae</taxon>
        <taxon>Phyllosticta</taxon>
    </lineage>
</organism>
<evidence type="ECO:0000256" key="1">
    <source>
        <dbReference type="SAM" id="MobiDB-lite"/>
    </source>
</evidence>
<gene>
    <name evidence="2" type="ORF">IWX90DRAFT_175587</name>
</gene>
<proteinExistence type="predicted"/>